<dbReference type="InterPro" id="IPR002880">
    <property type="entry name" value="Pyrv_Fd/Flavodoxin_OxRdtase_N"/>
</dbReference>
<dbReference type="SUPFAM" id="SSF53323">
    <property type="entry name" value="Pyruvate-ferredoxin oxidoreductase, PFOR, domain III"/>
    <property type="match status" value="1"/>
</dbReference>
<feature type="domain" description="Pyruvate/ketoisovalerate oxidoreductase catalytic" evidence="7">
    <location>
        <begin position="726"/>
        <end position="912"/>
    </location>
</feature>
<gene>
    <name evidence="10" type="ORF">DFR50_12690</name>
</gene>
<keyword evidence="4" id="KW-0560">Oxidoreductase</keyword>
<dbReference type="Pfam" id="PF01558">
    <property type="entry name" value="POR"/>
    <property type="match status" value="1"/>
</dbReference>
<dbReference type="InterPro" id="IPR046667">
    <property type="entry name" value="DUF6537"/>
</dbReference>
<dbReference type="NCBIfam" id="NF009588">
    <property type="entry name" value="PRK13029.1"/>
    <property type="match status" value="1"/>
</dbReference>
<evidence type="ECO:0000259" key="7">
    <source>
        <dbReference type="Pfam" id="PF01558"/>
    </source>
</evidence>
<dbReference type="Gene3D" id="3.40.920.10">
    <property type="entry name" value="Pyruvate-ferredoxin oxidoreductase, PFOR, domain III"/>
    <property type="match status" value="1"/>
</dbReference>
<keyword evidence="2" id="KW-0004">4Fe-4S</keyword>
<comment type="caution">
    <text evidence="10">The sequence shown here is derived from an EMBL/GenBank/DDBJ whole genome shotgun (WGS) entry which is preliminary data.</text>
</comment>
<accession>A0A366F3F4</accession>
<evidence type="ECO:0000313" key="11">
    <source>
        <dbReference type="Proteomes" id="UP000253529"/>
    </source>
</evidence>
<name>A0A366F3F4_9HYPH</name>
<feature type="domain" description="DUF6537" evidence="9">
    <location>
        <begin position="938"/>
        <end position="1136"/>
    </location>
</feature>
<dbReference type="SUPFAM" id="SSF52922">
    <property type="entry name" value="TK C-terminal domain-like"/>
    <property type="match status" value="1"/>
</dbReference>
<dbReference type="Pfam" id="PF20169">
    <property type="entry name" value="DUF6537"/>
    <property type="match status" value="1"/>
</dbReference>
<keyword evidence="10" id="KW-0670">Pyruvate</keyword>
<sequence>MTVALARSEASLEDRWTKEEGWFYMTGMQALTRLPIQQRLRDIAAGLNTGGYISGYRGSPMGRFDIELWRAEAILRRLNVVFRPGLNEDLAATAIWGAQHVASFPGATVEGVFGIWYGKGPGVDRSGDALRHANFTGTSAKGGALALAGDDHGARSSTAVNFSDTSFVAIGMPVLYPSNTQELIDFGLHGIAMSRFSGCWVGMKIVTDVAEGGGTVYVGPDAPAIVIPERPTRPPGGVSARTIDAPLMQEERLYQHKLPAALAYARANALDRIVARPSGARVGVVAAGKAWQDLLQALGALGLGENGAGPGLRLLKVGMVWPLDPAIVREFAAGLDLVVVIEEKRPLLEDQIRAILYGGANAPRLIGKFFDGPTFDPAHGALAIPNYGETSPELVADTLVRALRLHDPASAPDAPQARAKPLANRPAPVRAPGFCAGCPHNRSTRVPEGSRALAGIGCHTMAMFVNPAQTTTVSHMGGEGAMWLGQQPFTAERHVFANLGDGTYAHSGLLAIRQAVAANVPITYKILYNGFVSMTGGQPIEGGMTPAQILAELAAEGVGKLALVADDPDRYRGVALPQGALLRHRDRMDETQREFRDHDGVSVIVYDQPCATERRRLRKRGKWADPAVRTFIHPDVCEGCGDCGKVSNCMAIEPLETEWGRKRAINQSSCNKDFSCVEGFCPSFVTVHGGRLRKASPTEPAALPPVPEPALPEMGERWSVLVAGIGGSGVVTVSQTLAVAAWLDGLYASNLDLTGLSQKYGAVAAHVRFARAPEALHATRIAAGEADALIGCDLIVAAGDEALSKLKPSTRAVIDADLIPTSEFARNPDWSVDREAMLERLTSALAADRALVLDAQRLAKALMGDPIAANLFMLGAAWQRGLLPVSRAAIERAIELNGVAVEANARAFAWGRRAAHDPAGVDILAGGGAPEPQAEASLDALIARRAAHVLEARGRGDAARYRALVERVRARETALGLGEALTAAAASSWHRLIAVKDEWEVARLFAAPAFAGALGRTFEGPYRVHAHIGAWPFARRDRQTGAVTKREAGPWALMAFRVMARLRFLRGSPLDPFRSSAERTLERRLMAEFEGDVERTLERLSPANHAAAVRLLSVAGTIRGYGRVKEASAAEAATARAAALRQFEAEKAAMEMAA</sequence>
<evidence type="ECO:0000256" key="1">
    <source>
        <dbReference type="ARBA" id="ARBA00022448"/>
    </source>
</evidence>
<keyword evidence="3" id="KW-0249">Electron transport</keyword>
<evidence type="ECO:0000259" key="8">
    <source>
        <dbReference type="Pfam" id="PF02775"/>
    </source>
</evidence>
<dbReference type="CDD" id="cd07034">
    <property type="entry name" value="TPP_PYR_PFOR_IOR-alpha_like"/>
    <property type="match status" value="1"/>
</dbReference>
<dbReference type="GO" id="GO:0016625">
    <property type="term" value="F:oxidoreductase activity, acting on the aldehyde or oxo group of donors, iron-sulfur protein as acceptor"/>
    <property type="evidence" value="ECO:0007669"/>
    <property type="project" value="UniProtKB-ARBA"/>
</dbReference>
<keyword evidence="5" id="KW-0408">Iron</keyword>
<dbReference type="InterPro" id="IPR009014">
    <property type="entry name" value="Transketo_C/PFOR_II"/>
</dbReference>
<dbReference type="AlphaFoldDB" id="A0A366F3F4"/>
<proteinExistence type="predicted"/>
<dbReference type="RefSeq" id="WP_113891280.1">
    <property type="nucleotide sequence ID" value="NZ_QNRK01000026.1"/>
</dbReference>
<dbReference type="InterPro" id="IPR051457">
    <property type="entry name" value="2-oxoacid:Fd_oxidoreductase"/>
</dbReference>
<dbReference type="PANTHER" id="PTHR48084">
    <property type="entry name" value="2-OXOGLUTARATE OXIDOREDUCTASE SUBUNIT KORB-RELATED"/>
    <property type="match status" value="1"/>
</dbReference>
<dbReference type="Gene3D" id="3.40.50.970">
    <property type="match status" value="2"/>
</dbReference>
<reference evidence="10 11" key="1">
    <citation type="submission" date="2018-06" db="EMBL/GenBank/DDBJ databases">
        <title>Genomic Encyclopedia of Type Strains, Phase IV (KMG-IV): sequencing the most valuable type-strain genomes for metagenomic binning, comparative biology and taxonomic classification.</title>
        <authorList>
            <person name="Goeker M."/>
        </authorList>
    </citation>
    <scope>NUCLEOTIDE SEQUENCE [LARGE SCALE GENOMIC DNA]</scope>
    <source>
        <strain evidence="10 11">DSM 24875</strain>
    </source>
</reference>
<protein>
    <submittedName>
        <fullName evidence="10">Indolepyruvate ferredoxin oxidoreductase</fullName>
    </submittedName>
</protein>
<dbReference type="GO" id="GO:0044281">
    <property type="term" value="P:small molecule metabolic process"/>
    <property type="evidence" value="ECO:0007669"/>
    <property type="project" value="UniProtKB-ARBA"/>
</dbReference>
<evidence type="ECO:0000313" key="10">
    <source>
        <dbReference type="EMBL" id="RBP08245.1"/>
    </source>
</evidence>
<feature type="domain" description="Thiamine pyrophosphate enzyme TPP-binding" evidence="8">
    <location>
        <begin position="455"/>
        <end position="604"/>
    </location>
</feature>
<dbReference type="GO" id="GO:0045333">
    <property type="term" value="P:cellular respiration"/>
    <property type="evidence" value="ECO:0007669"/>
    <property type="project" value="UniProtKB-ARBA"/>
</dbReference>
<keyword evidence="6" id="KW-0411">Iron-sulfur</keyword>
<dbReference type="SUPFAM" id="SSF52518">
    <property type="entry name" value="Thiamin diphosphate-binding fold (THDP-binding)"/>
    <property type="match status" value="2"/>
</dbReference>
<keyword evidence="11" id="KW-1185">Reference proteome</keyword>
<evidence type="ECO:0000256" key="3">
    <source>
        <dbReference type="ARBA" id="ARBA00022982"/>
    </source>
</evidence>
<keyword evidence="1" id="KW-0813">Transport</keyword>
<dbReference type="InterPro" id="IPR002869">
    <property type="entry name" value="Pyrv_flavodox_OxRed_cen"/>
</dbReference>
<dbReference type="InterPro" id="IPR029061">
    <property type="entry name" value="THDP-binding"/>
</dbReference>
<keyword evidence="2" id="KW-0479">Metal-binding</keyword>
<organism evidence="10 11">
    <name type="scientific">Roseiarcus fermentans</name>
    <dbReference type="NCBI Taxonomy" id="1473586"/>
    <lineage>
        <taxon>Bacteria</taxon>
        <taxon>Pseudomonadati</taxon>
        <taxon>Pseudomonadota</taxon>
        <taxon>Alphaproteobacteria</taxon>
        <taxon>Hyphomicrobiales</taxon>
        <taxon>Roseiarcaceae</taxon>
        <taxon>Roseiarcus</taxon>
    </lineage>
</organism>
<dbReference type="NCBIfam" id="NF009589">
    <property type="entry name" value="PRK13030.1"/>
    <property type="match status" value="1"/>
</dbReference>
<dbReference type="GO" id="GO:0030976">
    <property type="term" value="F:thiamine pyrophosphate binding"/>
    <property type="evidence" value="ECO:0007669"/>
    <property type="project" value="InterPro"/>
</dbReference>
<dbReference type="PANTHER" id="PTHR48084:SF3">
    <property type="entry name" value="SUBUNIT OF PYRUVATE:FLAVODOXIN OXIDOREDUCTASE"/>
    <property type="match status" value="1"/>
</dbReference>
<dbReference type="Proteomes" id="UP000253529">
    <property type="component" value="Unassembled WGS sequence"/>
</dbReference>
<evidence type="ECO:0000256" key="5">
    <source>
        <dbReference type="ARBA" id="ARBA00023004"/>
    </source>
</evidence>
<dbReference type="GO" id="GO:0051539">
    <property type="term" value="F:4 iron, 4 sulfur cluster binding"/>
    <property type="evidence" value="ECO:0007669"/>
    <property type="project" value="UniProtKB-KW"/>
</dbReference>
<dbReference type="InterPro" id="IPR011766">
    <property type="entry name" value="TPP_enzyme_TPP-bd"/>
</dbReference>
<dbReference type="OrthoDB" id="9803617at2"/>
<dbReference type="Pfam" id="PF02775">
    <property type="entry name" value="TPP_enzyme_C"/>
    <property type="match status" value="1"/>
</dbReference>
<evidence type="ECO:0000256" key="4">
    <source>
        <dbReference type="ARBA" id="ARBA00023002"/>
    </source>
</evidence>
<evidence type="ECO:0000256" key="2">
    <source>
        <dbReference type="ARBA" id="ARBA00022485"/>
    </source>
</evidence>
<evidence type="ECO:0000256" key="6">
    <source>
        <dbReference type="ARBA" id="ARBA00023014"/>
    </source>
</evidence>
<dbReference type="InterPro" id="IPR019752">
    <property type="entry name" value="Pyrv/ketoisovalerate_OxRed_cat"/>
</dbReference>
<dbReference type="EMBL" id="QNRK01000026">
    <property type="protein sequence ID" value="RBP08245.1"/>
    <property type="molecule type" value="Genomic_DNA"/>
</dbReference>
<evidence type="ECO:0000259" key="9">
    <source>
        <dbReference type="Pfam" id="PF20169"/>
    </source>
</evidence>